<dbReference type="RefSeq" id="WP_293278085.1">
    <property type="nucleotide sequence ID" value="NZ_JBJGEB010000001.1"/>
</dbReference>
<comment type="caution">
    <text evidence="2">The sequence shown here is derived from an EMBL/GenBank/DDBJ whole genome shotgun (WGS) entry which is preliminary data.</text>
</comment>
<keyword evidence="1" id="KW-0732">Signal</keyword>
<reference evidence="2 3" key="1">
    <citation type="submission" date="2024-11" db="EMBL/GenBank/DDBJ databases">
        <authorList>
            <person name="Mikucki A.G."/>
            <person name="Kahler C.M."/>
        </authorList>
    </citation>
    <scope>NUCLEOTIDE SEQUENCE [LARGE SCALE GENOMIC DNA]</scope>
    <source>
        <strain evidence="2 3">EXNM717</strain>
    </source>
</reference>
<name>A0ABW8Q1I7_9NEIS</name>
<organism evidence="2 3">
    <name type="scientific">Neisseria oralis</name>
    <dbReference type="NCBI Taxonomy" id="1107316"/>
    <lineage>
        <taxon>Bacteria</taxon>
        <taxon>Pseudomonadati</taxon>
        <taxon>Pseudomonadota</taxon>
        <taxon>Betaproteobacteria</taxon>
        <taxon>Neisseriales</taxon>
        <taxon>Neisseriaceae</taxon>
        <taxon>Neisseria</taxon>
    </lineage>
</organism>
<dbReference type="Proteomes" id="UP001621964">
    <property type="component" value="Unassembled WGS sequence"/>
</dbReference>
<evidence type="ECO:0000313" key="2">
    <source>
        <dbReference type="EMBL" id="MFK7640908.1"/>
    </source>
</evidence>
<evidence type="ECO:0000313" key="3">
    <source>
        <dbReference type="Proteomes" id="UP001621964"/>
    </source>
</evidence>
<proteinExistence type="predicted"/>
<sequence length="129" mass="15077">MNVLHTVLILSAAAALTACATTPEQKAARAAAQKRYEQNLQISLAAQCDKGTAELMRQQFEQTDNPAPPTAKQKEFRLKYVDKVADPMFQACYKMAWQNYIAQQQLREARYYYDDWGFYHPFYRPPFWW</sequence>
<feature type="signal peptide" evidence="1">
    <location>
        <begin position="1"/>
        <end position="20"/>
    </location>
</feature>
<keyword evidence="3" id="KW-1185">Reference proteome</keyword>
<feature type="chain" id="PRO_5045223748" description="Lipoprotein" evidence="1">
    <location>
        <begin position="21"/>
        <end position="129"/>
    </location>
</feature>
<evidence type="ECO:0000256" key="1">
    <source>
        <dbReference type="SAM" id="SignalP"/>
    </source>
</evidence>
<accession>A0ABW8Q1I7</accession>
<evidence type="ECO:0008006" key="4">
    <source>
        <dbReference type="Google" id="ProtNLM"/>
    </source>
</evidence>
<gene>
    <name evidence="2" type="ORF">ACI43T_00100</name>
</gene>
<protein>
    <recommendedName>
        <fullName evidence="4">Lipoprotein</fullName>
    </recommendedName>
</protein>
<dbReference type="EMBL" id="JBJGEB010000001">
    <property type="protein sequence ID" value="MFK7640908.1"/>
    <property type="molecule type" value="Genomic_DNA"/>
</dbReference>